<evidence type="ECO:0000313" key="13">
    <source>
        <dbReference type="EMBL" id="KAK2198424.1"/>
    </source>
</evidence>
<evidence type="ECO:0000256" key="10">
    <source>
        <dbReference type="HAMAP-Rule" id="MF_03109"/>
    </source>
</evidence>
<keyword evidence="4 10" id="KW-0378">Hydrolase</keyword>
<keyword evidence="5 10" id="KW-0256">Endoplasmic reticulum</keyword>
<dbReference type="Gene3D" id="3.40.50.300">
    <property type="entry name" value="P-loop containing nucleotide triphosphate hydrolases"/>
    <property type="match status" value="1"/>
</dbReference>
<dbReference type="InterPro" id="IPR027417">
    <property type="entry name" value="P-loop_NTPase"/>
</dbReference>
<keyword evidence="7 10" id="KW-0342">GTP-binding</keyword>
<dbReference type="AlphaFoldDB" id="A0AAD9PP94"/>
<comment type="caution">
    <text evidence="13">The sequence shown here is derived from an EMBL/GenBank/DDBJ whole genome shotgun (WGS) entry which is preliminary data.</text>
</comment>
<dbReference type="CDD" id="cd01851">
    <property type="entry name" value="GBP"/>
    <property type="match status" value="1"/>
</dbReference>
<feature type="topological domain" description="Cytoplasmic" evidence="10">
    <location>
        <begin position="754"/>
        <end position="815"/>
    </location>
</feature>
<comment type="subcellular location">
    <subcellularLocation>
        <location evidence="1 10">Endoplasmic reticulum membrane</location>
        <topology evidence="1 10">Multi-pass membrane protein</topology>
    </subcellularLocation>
</comment>
<keyword evidence="14" id="KW-1185">Reference proteome</keyword>
<dbReference type="HAMAP" id="MF_03109">
    <property type="entry name" value="Sey1"/>
    <property type="match status" value="1"/>
</dbReference>
<dbReference type="PROSITE" id="PS51715">
    <property type="entry name" value="G_GB1_RHD3"/>
    <property type="match status" value="1"/>
</dbReference>
<dbReference type="Pfam" id="PF20428">
    <property type="entry name" value="Sey1_3HB"/>
    <property type="match status" value="1"/>
</dbReference>
<comment type="function">
    <text evidence="9">Probable GTP-binding protein involved in generating and maintaining the structure of the tubular endoplasmic reticulum network.</text>
</comment>
<evidence type="ECO:0000259" key="12">
    <source>
        <dbReference type="PROSITE" id="PS51715"/>
    </source>
</evidence>
<proteinExistence type="inferred from homology"/>
<dbReference type="Proteomes" id="UP001214638">
    <property type="component" value="Unassembled WGS sequence"/>
</dbReference>
<dbReference type="Pfam" id="PF05879">
    <property type="entry name" value="RHD3_GTPase"/>
    <property type="match status" value="1"/>
</dbReference>
<dbReference type="RefSeq" id="XP_067805266.1">
    <property type="nucleotide sequence ID" value="XM_067946475.1"/>
</dbReference>
<evidence type="ECO:0000256" key="3">
    <source>
        <dbReference type="ARBA" id="ARBA00022741"/>
    </source>
</evidence>
<keyword evidence="6 10" id="KW-1133">Transmembrane helix</keyword>
<name>A0AAD9PP94_9APIC</name>
<dbReference type="PANTHER" id="PTHR45923:SF2">
    <property type="entry name" value="PROTEIN SEY1"/>
    <property type="match status" value="1"/>
</dbReference>
<dbReference type="PANTHER" id="PTHR45923">
    <property type="entry name" value="PROTEIN SEY1"/>
    <property type="match status" value="1"/>
</dbReference>
<dbReference type="GO" id="GO:0005525">
    <property type="term" value="F:GTP binding"/>
    <property type="evidence" value="ECO:0007669"/>
    <property type="project" value="UniProtKB-UniRule"/>
</dbReference>
<accession>A0AAD9PP94</accession>
<dbReference type="GO" id="GO:0003924">
    <property type="term" value="F:GTPase activity"/>
    <property type="evidence" value="ECO:0007669"/>
    <property type="project" value="UniProtKB-UniRule"/>
</dbReference>
<evidence type="ECO:0000256" key="6">
    <source>
        <dbReference type="ARBA" id="ARBA00022989"/>
    </source>
</evidence>
<evidence type="ECO:0000256" key="8">
    <source>
        <dbReference type="ARBA" id="ARBA00023136"/>
    </source>
</evidence>
<evidence type="ECO:0000256" key="5">
    <source>
        <dbReference type="ARBA" id="ARBA00022824"/>
    </source>
</evidence>
<dbReference type="EMBL" id="JALLKP010000001">
    <property type="protein sequence ID" value="KAK2198424.1"/>
    <property type="molecule type" value="Genomic_DNA"/>
</dbReference>
<gene>
    <name evidence="13" type="ORF">BdWA1_001438</name>
</gene>
<feature type="topological domain" description="Lumenal" evidence="10">
    <location>
        <begin position="730"/>
        <end position="732"/>
    </location>
</feature>
<dbReference type="GO" id="GO:0016320">
    <property type="term" value="P:endoplasmic reticulum membrane fusion"/>
    <property type="evidence" value="ECO:0007669"/>
    <property type="project" value="TreeGrafter"/>
</dbReference>
<dbReference type="GO" id="GO:0005789">
    <property type="term" value="C:endoplasmic reticulum membrane"/>
    <property type="evidence" value="ECO:0007669"/>
    <property type="project" value="UniProtKB-SubCell"/>
</dbReference>
<evidence type="ECO:0000256" key="7">
    <source>
        <dbReference type="ARBA" id="ARBA00023134"/>
    </source>
</evidence>
<protein>
    <recommendedName>
        <fullName evidence="10">Protein SEY1 homolog</fullName>
        <ecNumber evidence="10">3.6.5.-</ecNumber>
    </recommendedName>
</protein>
<evidence type="ECO:0000256" key="1">
    <source>
        <dbReference type="ARBA" id="ARBA00004477"/>
    </source>
</evidence>
<evidence type="ECO:0000256" key="11">
    <source>
        <dbReference type="SAM" id="Phobius"/>
    </source>
</evidence>
<feature type="binding site" evidence="10">
    <location>
        <begin position="50"/>
        <end position="57"/>
    </location>
    <ligand>
        <name>GTP</name>
        <dbReference type="ChEBI" id="CHEBI:37565"/>
    </ligand>
</feature>
<dbReference type="KEGG" id="bdw:94335736"/>
<evidence type="ECO:0000256" key="9">
    <source>
        <dbReference type="ARBA" id="ARBA00029381"/>
    </source>
</evidence>
<feature type="topological domain" description="Cytoplasmic" evidence="10">
    <location>
        <begin position="1"/>
        <end position="708"/>
    </location>
</feature>
<dbReference type="EC" id="3.6.5.-" evidence="10"/>
<dbReference type="FunFam" id="3.40.50.300:FF:000727">
    <property type="entry name" value="Protein SEY1 homolog"/>
    <property type="match status" value="1"/>
</dbReference>
<feature type="domain" description="GB1/RHD3-type G" evidence="12">
    <location>
        <begin position="40"/>
        <end position="273"/>
    </location>
</feature>
<dbReference type="InterPro" id="IPR046758">
    <property type="entry name" value="Sey1/RHD3-like_3HB"/>
</dbReference>
<dbReference type="GeneID" id="94335736"/>
<keyword evidence="2 10" id="KW-0812">Transmembrane</keyword>
<comment type="similarity">
    <text evidence="10">Belongs to the TRAFAC class dynamin-like GTPase superfamily. GB1/RHD3 GTPase family. RHD3 subfamily.</text>
</comment>
<keyword evidence="8 10" id="KW-0472">Membrane</keyword>
<dbReference type="InterPro" id="IPR008803">
    <property type="entry name" value="RHD3/Sey1"/>
</dbReference>
<feature type="transmembrane region" description="Helical" evidence="11">
    <location>
        <begin position="735"/>
        <end position="757"/>
    </location>
</feature>
<evidence type="ECO:0000256" key="2">
    <source>
        <dbReference type="ARBA" id="ARBA00022692"/>
    </source>
</evidence>
<dbReference type="InterPro" id="IPR030386">
    <property type="entry name" value="G_GB1_RHD3_dom"/>
</dbReference>
<dbReference type="SUPFAM" id="SSF52540">
    <property type="entry name" value="P-loop containing nucleoside triphosphate hydrolases"/>
    <property type="match status" value="1"/>
</dbReference>
<evidence type="ECO:0000313" key="14">
    <source>
        <dbReference type="Proteomes" id="UP001214638"/>
    </source>
</evidence>
<reference evidence="13" key="1">
    <citation type="journal article" date="2023" name="Nat. Microbiol.">
        <title>Babesia duncani multi-omics identifies virulence factors and drug targets.</title>
        <authorList>
            <person name="Singh P."/>
            <person name="Lonardi S."/>
            <person name="Liang Q."/>
            <person name="Vydyam P."/>
            <person name="Khabirova E."/>
            <person name="Fang T."/>
            <person name="Gihaz S."/>
            <person name="Thekkiniath J."/>
            <person name="Munshi M."/>
            <person name="Abel S."/>
            <person name="Ciampossin L."/>
            <person name="Batugedara G."/>
            <person name="Gupta M."/>
            <person name="Lu X.M."/>
            <person name="Lenz T."/>
            <person name="Chakravarty S."/>
            <person name="Cornillot E."/>
            <person name="Hu Y."/>
            <person name="Ma W."/>
            <person name="Gonzalez L.M."/>
            <person name="Sanchez S."/>
            <person name="Estrada K."/>
            <person name="Sanchez-Flores A."/>
            <person name="Montero E."/>
            <person name="Harb O.S."/>
            <person name="Le Roch K.G."/>
            <person name="Mamoun C.B."/>
        </authorList>
    </citation>
    <scope>NUCLEOTIDE SEQUENCE</scope>
    <source>
        <strain evidence="13">WA1</strain>
    </source>
</reference>
<evidence type="ECO:0000256" key="4">
    <source>
        <dbReference type="ARBA" id="ARBA00022801"/>
    </source>
</evidence>
<keyword evidence="3 10" id="KW-0547">Nucleotide-binding</keyword>
<sequence>MASNSTLSKGGVPVEFINYESEINGNFKKYLHDLNFEKLDLNYSVLTILGCQSSGKSSLLNSLFGLKFDVMDTKRGHSQTTKGMWASLVSSNDLGATLVVDVEGTDSRERGEGRMTFEHRSALLCLALSDCVLINLWYHSLGNFAGSNYGLLKTVIEANLELQGDSKNVEIKTTLIFCIRDWFQEMAPLEIVREKILNEFMGPIWKDIQKPKRYAKIQLDQLFDIQIYGLGHALVNPEAFKKGVDKLLNDFKTNLRPKAYSRQIPADGFYQYACNIWNTIKDQGHLDIPTQREMLATFRCGEIGAAVLVDLDRKKAEGLAADNFEKWTAETVQGAIDSYANQANRYDERVCFNVGKKLVGDVFQHLQPIFEHHATKYCKEIIADFSTELERNFKITGKDSTLQIGGRKPQMVWPDFSKICQEMIEKRKALLAEFAKAHHLQVALFEQKVDGAFVLDNCMQTLESATLREVDLLKTRHLELLKMMIRVGSINVAENFQGVANDAFKVPDALLIEPDLNGSDYWNSVSNAISSGHKQVIATYATSYKGLLPTTLPNEFEHLVYLWLIAATRINLERVEQNITEYIFNRFESVFNNVTFKGEVMPRDWAKATEQELNSVYVEAKRQALAIVPVLMAPQSPKIKFPSFKTSALTPDHLLYHEFTQLDLEDNKSALTEQCLIQVKALCQQKFHELFRQARTIQSSGGRASWRNVPPVFWALLLFCGWNELWFMLRLFFKIQILIPIIIMVGLGLHACSNALLGERAKAIVDPLIDKAVDYSKGAVSWGVGQAFSLALKASSAQAASPVDPPDTKKQKVPN</sequence>
<organism evidence="13 14">
    <name type="scientific">Babesia duncani</name>
    <dbReference type="NCBI Taxonomy" id="323732"/>
    <lineage>
        <taxon>Eukaryota</taxon>
        <taxon>Sar</taxon>
        <taxon>Alveolata</taxon>
        <taxon>Apicomplexa</taxon>
        <taxon>Aconoidasida</taxon>
        <taxon>Piroplasmida</taxon>
        <taxon>Babesiidae</taxon>
        <taxon>Babesia</taxon>
    </lineage>
</organism>
<comment type="function">
    <text evidence="10">Probable GTP-binding protein that may be involved in cell development.</text>
</comment>